<evidence type="ECO:0000313" key="1">
    <source>
        <dbReference type="EMBL" id="MFC4125274.1"/>
    </source>
</evidence>
<dbReference type="InterPro" id="IPR029058">
    <property type="entry name" value="AB_hydrolase_fold"/>
</dbReference>
<keyword evidence="2" id="KW-1185">Reference proteome</keyword>
<dbReference type="Pfam" id="PF03583">
    <property type="entry name" value="LIP"/>
    <property type="match status" value="1"/>
</dbReference>
<organism evidence="1 2">
    <name type="scientific">Nocardia rhizosphaerae</name>
    <dbReference type="NCBI Taxonomy" id="1691571"/>
    <lineage>
        <taxon>Bacteria</taxon>
        <taxon>Bacillati</taxon>
        <taxon>Actinomycetota</taxon>
        <taxon>Actinomycetes</taxon>
        <taxon>Mycobacteriales</taxon>
        <taxon>Nocardiaceae</taxon>
        <taxon>Nocardia</taxon>
    </lineage>
</organism>
<sequence length="202" mass="21056">MTIDDGWRDVACVGLVLCRVYGCRRVRLGSVQKRRDRWPGSSGLPINSLGATCTPGYALAHGPHPKFNSGDLFPLTTAWALSRGHAVLVPDHEGPFMAYAEPTVAGHAVLDGIRAVRDLDPDMFGRSRFAVAGYSGGAIAAYGAAVLQPEYAPDLADAVAGVAMGGLISDYPAIARRFNGSVASGILMAARFAGVTAPTACP</sequence>
<name>A0ABV8L4B9_9NOCA</name>
<protein>
    <submittedName>
        <fullName evidence="1">Lipase family protein</fullName>
    </submittedName>
</protein>
<dbReference type="PANTHER" id="PTHR34853:SF1">
    <property type="entry name" value="LIPASE 5"/>
    <property type="match status" value="1"/>
</dbReference>
<dbReference type="Gene3D" id="3.40.50.1820">
    <property type="entry name" value="alpha/beta hydrolase"/>
    <property type="match status" value="1"/>
</dbReference>
<dbReference type="EMBL" id="JBHSBA010000005">
    <property type="protein sequence ID" value="MFC4125274.1"/>
    <property type="molecule type" value="Genomic_DNA"/>
</dbReference>
<comment type="caution">
    <text evidence="1">The sequence shown here is derived from an EMBL/GenBank/DDBJ whole genome shotgun (WGS) entry which is preliminary data.</text>
</comment>
<accession>A0ABV8L4B9</accession>
<evidence type="ECO:0000313" key="2">
    <source>
        <dbReference type="Proteomes" id="UP001595767"/>
    </source>
</evidence>
<reference evidence="2" key="1">
    <citation type="journal article" date="2019" name="Int. J. Syst. Evol. Microbiol.">
        <title>The Global Catalogue of Microorganisms (GCM) 10K type strain sequencing project: providing services to taxonomists for standard genome sequencing and annotation.</title>
        <authorList>
            <consortium name="The Broad Institute Genomics Platform"/>
            <consortium name="The Broad Institute Genome Sequencing Center for Infectious Disease"/>
            <person name="Wu L."/>
            <person name="Ma J."/>
        </authorList>
    </citation>
    <scope>NUCLEOTIDE SEQUENCE [LARGE SCALE GENOMIC DNA]</scope>
    <source>
        <strain evidence="2">CGMCC 4.7204</strain>
    </source>
</reference>
<dbReference type="SUPFAM" id="SSF53474">
    <property type="entry name" value="alpha/beta-Hydrolases"/>
    <property type="match status" value="1"/>
</dbReference>
<dbReference type="RefSeq" id="WP_378550675.1">
    <property type="nucleotide sequence ID" value="NZ_JBHSBA010000005.1"/>
</dbReference>
<gene>
    <name evidence="1" type="ORF">ACFOW8_10085</name>
</gene>
<dbReference type="PANTHER" id="PTHR34853">
    <property type="match status" value="1"/>
</dbReference>
<dbReference type="InterPro" id="IPR005152">
    <property type="entry name" value="Lipase_secreted"/>
</dbReference>
<proteinExistence type="predicted"/>
<dbReference type="Proteomes" id="UP001595767">
    <property type="component" value="Unassembled WGS sequence"/>
</dbReference>